<name>A0A3N0C3A7_9SPHI</name>
<dbReference type="Gene3D" id="3.20.20.150">
    <property type="entry name" value="Divalent-metal-dependent TIM barrel enzymes"/>
    <property type="match status" value="1"/>
</dbReference>
<evidence type="ECO:0000313" key="4">
    <source>
        <dbReference type="Proteomes" id="UP000274046"/>
    </source>
</evidence>
<gene>
    <name evidence="3" type="ORF">D7004_01880</name>
</gene>
<sequence length="285" mass="31455">MRFKNLLIIAFTLLLVYSFTLKNMQKPQLGISAGLDRDSLVYASGFRMLGESVRKMLAPSLTGEQFEQNLSLIKAAKCKVMMCNLFFPGTLKIAGPDVDEKKVLAYADSVLNRAGQAGVKIIVLGSGGSRNIPEGYDLQKAETSFVNLAKKLGAIAKKYNVTIVLENLETTETNFITSLKSAASIVKRVNDPNFRLNADIFHMMREGELPNEIVAAGKLLAFCEIAEKEKRTLPGVMGDDFKPYLSALKKANYSGYIFIEGNIGNAEVEIPKAFNYLTKQIDEVY</sequence>
<evidence type="ECO:0000313" key="3">
    <source>
        <dbReference type="EMBL" id="RNL56665.1"/>
    </source>
</evidence>
<keyword evidence="1 3" id="KW-0413">Isomerase</keyword>
<organism evidence="3 4">
    <name type="scientific">Pedobacter jejuensis</name>
    <dbReference type="NCBI Taxonomy" id="1268550"/>
    <lineage>
        <taxon>Bacteria</taxon>
        <taxon>Pseudomonadati</taxon>
        <taxon>Bacteroidota</taxon>
        <taxon>Sphingobacteriia</taxon>
        <taxon>Sphingobacteriales</taxon>
        <taxon>Sphingobacteriaceae</taxon>
        <taxon>Pedobacter</taxon>
    </lineage>
</organism>
<dbReference type="Proteomes" id="UP000274046">
    <property type="component" value="Unassembled WGS sequence"/>
</dbReference>
<feature type="domain" description="Xylose isomerase-like TIM barrel" evidence="2">
    <location>
        <begin position="54"/>
        <end position="277"/>
    </location>
</feature>
<reference evidence="3 4" key="1">
    <citation type="submission" date="2018-10" db="EMBL/GenBank/DDBJ databases">
        <title>Genome sequencing of Pedobacter jejuensis TNB23.</title>
        <authorList>
            <person name="Cho Y.-J."/>
            <person name="Cho A."/>
            <person name="Kim O.-S."/>
        </authorList>
    </citation>
    <scope>NUCLEOTIDE SEQUENCE [LARGE SCALE GENOMIC DNA]</scope>
    <source>
        <strain evidence="3 4">TNB23</strain>
    </source>
</reference>
<dbReference type="EMBL" id="RBEE01000002">
    <property type="protein sequence ID" value="RNL56665.1"/>
    <property type="molecule type" value="Genomic_DNA"/>
</dbReference>
<accession>A0A3N0C3A7</accession>
<evidence type="ECO:0000256" key="1">
    <source>
        <dbReference type="ARBA" id="ARBA00023235"/>
    </source>
</evidence>
<dbReference type="PANTHER" id="PTHR43489">
    <property type="entry name" value="ISOMERASE"/>
    <property type="match status" value="1"/>
</dbReference>
<dbReference type="AlphaFoldDB" id="A0A3N0C3A7"/>
<dbReference type="OrthoDB" id="9814946at2"/>
<proteinExistence type="predicted"/>
<dbReference type="InterPro" id="IPR013022">
    <property type="entry name" value="Xyl_isomerase-like_TIM-brl"/>
</dbReference>
<dbReference type="InterPro" id="IPR036237">
    <property type="entry name" value="Xyl_isomerase-like_sf"/>
</dbReference>
<comment type="caution">
    <text evidence="3">The sequence shown here is derived from an EMBL/GenBank/DDBJ whole genome shotgun (WGS) entry which is preliminary data.</text>
</comment>
<keyword evidence="4" id="KW-1185">Reference proteome</keyword>
<dbReference type="SUPFAM" id="SSF51658">
    <property type="entry name" value="Xylose isomerase-like"/>
    <property type="match status" value="1"/>
</dbReference>
<dbReference type="InterPro" id="IPR050417">
    <property type="entry name" value="Sugar_Epim/Isomerase"/>
</dbReference>
<dbReference type="PANTHER" id="PTHR43489:SF7">
    <property type="entry name" value="3-DEHYDRO-D-GULOSIDE 4-EPIMERASE-RELATED"/>
    <property type="match status" value="1"/>
</dbReference>
<protein>
    <submittedName>
        <fullName evidence="3">Sugar phosphate isomerase/epimerase</fullName>
    </submittedName>
</protein>
<dbReference type="GO" id="GO:0016853">
    <property type="term" value="F:isomerase activity"/>
    <property type="evidence" value="ECO:0007669"/>
    <property type="project" value="UniProtKB-KW"/>
</dbReference>
<dbReference type="Pfam" id="PF01261">
    <property type="entry name" value="AP_endonuc_2"/>
    <property type="match status" value="1"/>
</dbReference>
<evidence type="ECO:0000259" key="2">
    <source>
        <dbReference type="Pfam" id="PF01261"/>
    </source>
</evidence>